<dbReference type="InterPro" id="IPR006175">
    <property type="entry name" value="YjgF/YER057c/UK114"/>
</dbReference>
<evidence type="ECO:0000313" key="1">
    <source>
        <dbReference type="EMBL" id="RCG31432.1"/>
    </source>
</evidence>
<dbReference type="InterPro" id="IPR035959">
    <property type="entry name" value="RutC-like_sf"/>
</dbReference>
<dbReference type="CDD" id="cd00448">
    <property type="entry name" value="YjgF_YER057c_UK114_family"/>
    <property type="match status" value="1"/>
</dbReference>
<keyword evidence="2" id="KW-1185">Reference proteome</keyword>
<proteinExistence type="predicted"/>
<organism evidence="1 2">
    <name type="scientific">Sphaerisporangium album</name>
    <dbReference type="NCBI Taxonomy" id="509200"/>
    <lineage>
        <taxon>Bacteria</taxon>
        <taxon>Bacillati</taxon>
        <taxon>Actinomycetota</taxon>
        <taxon>Actinomycetes</taxon>
        <taxon>Streptosporangiales</taxon>
        <taxon>Streptosporangiaceae</taxon>
        <taxon>Sphaerisporangium</taxon>
    </lineage>
</organism>
<dbReference type="Proteomes" id="UP000253094">
    <property type="component" value="Unassembled WGS sequence"/>
</dbReference>
<dbReference type="Pfam" id="PF01042">
    <property type="entry name" value="Ribonuc_L-PSP"/>
    <property type="match status" value="1"/>
</dbReference>
<sequence length="154" mass="16388">MIRRWNPPGVAPPVAQYSHLVSVPAGHDLIMIAGQFGLLPDGTLAGPDAQTQSLQIYANIETLLRSAGAGPEHLVRLFTMLAGAEHLEGSRLARHQTFARWYPNGGYPTNSIAVLAGLSTPELTVQIDGMAAVPARVATELADGDLMHEIMEAV</sequence>
<protein>
    <submittedName>
        <fullName evidence="1">RidA family protein</fullName>
    </submittedName>
</protein>
<dbReference type="AlphaFoldDB" id="A0A367FNL9"/>
<dbReference type="EMBL" id="QOIL01000005">
    <property type="protein sequence ID" value="RCG31432.1"/>
    <property type="molecule type" value="Genomic_DNA"/>
</dbReference>
<comment type="caution">
    <text evidence="1">The sequence shown here is derived from an EMBL/GenBank/DDBJ whole genome shotgun (WGS) entry which is preliminary data.</text>
</comment>
<dbReference type="Gene3D" id="3.30.1330.40">
    <property type="entry name" value="RutC-like"/>
    <property type="match status" value="1"/>
</dbReference>
<dbReference type="OrthoDB" id="3212792at2"/>
<reference evidence="1 2" key="1">
    <citation type="submission" date="2018-06" db="EMBL/GenBank/DDBJ databases">
        <title>Sphaerisporangium craniellae sp. nov., isolated from a marine sponge in the South China Sea.</title>
        <authorList>
            <person name="Li L."/>
        </authorList>
    </citation>
    <scope>NUCLEOTIDE SEQUENCE [LARGE SCALE GENOMIC DNA]</scope>
    <source>
        <strain evidence="1 2">CCTCC AA 208026</strain>
    </source>
</reference>
<name>A0A367FNL9_9ACTN</name>
<accession>A0A367FNL9</accession>
<gene>
    <name evidence="1" type="ORF">DQ384_10150</name>
</gene>
<evidence type="ECO:0000313" key="2">
    <source>
        <dbReference type="Proteomes" id="UP000253094"/>
    </source>
</evidence>
<dbReference type="SUPFAM" id="SSF55298">
    <property type="entry name" value="YjgF-like"/>
    <property type="match status" value="1"/>
</dbReference>